<organism evidence="2 3">
    <name type="scientific">Buchnera aphidicola</name>
    <name type="common">Aphis helianthi</name>
    <dbReference type="NCBI Taxonomy" id="2315802"/>
    <lineage>
        <taxon>Bacteria</taxon>
        <taxon>Pseudomonadati</taxon>
        <taxon>Pseudomonadota</taxon>
        <taxon>Gammaproteobacteria</taxon>
        <taxon>Enterobacterales</taxon>
        <taxon>Erwiniaceae</taxon>
        <taxon>Buchnera</taxon>
    </lineage>
</organism>
<keyword evidence="1" id="KW-0812">Transmembrane</keyword>
<reference evidence="2 3" key="2">
    <citation type="submission" date="2019-05" db="EMBL/GenBank/DDBJ databases">
        <title>Genome evolution of the obligate endosymbiont Buchnera aphidicola.</title>
        <authorList>
            <person name="Moran N.A."/>
        </authorList>
    </citation>
    <scope>NUCLEOTIDE SEQUENCE [LARGE SCALE GENOMIC DNA]</scope>
    <source>
        <strain evidence="2 3">Ahe</strain>
    </source>
</reference>
<dbReference type="Proteomes" id="UP000298759">
    <property type="component" value="Chromosome"/>
</dbReference>
<reference evidence="2 3" key="1">
    <citation type="submission" date="2018-12" db="EMBL/GenBank/DDBJ databases">
        <authorList>
            <person name="Chong R.A."/>
        </authorList>
    </citation>
    <scope>NUCLEOTIDE SEQUENCE [LARGE SCALE GENOMIC DNA]</scope>
    <source>
        <strain evidence="2 3">Ahe</strain>
    </source>
</reference>
<protein>
    <submittedName>
        <fullName evidence="2">Uncharacterized protein</fullName>
    </submittedName>
</protein>
<evidence type="ECO:0000313" key="3">
    <source>
        <dbReference type="Proteomes" id="UP000298759"/>
    </source>
</evidence>
<accession>A0A4D6XR23</accession>
<proteinExistence type="predicted"/>
<dbReference type="EMBL" id="CP034894">
    <property type="protein sequence ID" value="QCI17000.1"/>
    <property type="molecule type" value="Genomic_DNA"/>
</dbReference>
<feature type="transmembrane region" description="Helical" evidence="1">
    <location>
        <begin position="12"/>
        <end position="40"/>
    </location>
</feature>
<name>A0A4D6XR23_9GAMM</name>
<keyword evidence="1" id="KW-0472">Membrane</keyword>
<sequence>MFVLNKIIKKLKLLYINIVLGGIFGLSRGIILVFFIFFGISKYSDAIYLNLINKSFLIDLFFE</sequence>
<gene>
    <name evidence="2" type="ORF">D9V62_00860</name>
</gene>
<keyword evidence="1" id="KW-1133">Transmembrane helix</keyword>
<evidence type="ECO:0000256" key="1">
    <source>
        <dbReference type="SAM" id="Phobius"/>
    </source>
</evidence>
<evidence type="ECO:0000313" key="2">
    <source>
        <dbReference type="EMBL" id="QCI17000.1"/>
    </source>
</evidence>
<dbReference type="RefSeq" id="WP_158339933.1">
    <property type="nucleotide sequence ID" value="NZ_CP034894.1"/>
</dbReference>
<dbReference type="AlphaFoldDB" id="A0A4D6XR23"/>